<dbReference type="InterPro" id="IPR002076">
    <property type="entry name" value="ELO_fam"/>
</dbReference>
<evidence type="ECO:0000313" key="12">
    <source>
        <dbReference type="Proteomes" id="UP000230750"/>
    </source>
</evidence>
<keyword evidence="3 10" id="KW-0808">Transferase</keyword>
<sequence length="158" mass="18804">MASVCWWYFFSKVIELLDTILFVLRKKDKQISFLHVFHHSSMIINWWLGVKYVAGGQSYFLAMCNSFIHILMYSYYALAAIGPHMQKYLWWKRYMTQMQLVQFLTVLCHTGYNIYVGCDFPSGFNYAVMAYAMFLTSLFTNFYIQSYLGRKENSKRSE</sequence>
<accession>A0A2G8LH77</accession>
<dbReference type="GO" id="GO:0009922">
    <property type="term" value="F:fatty acid elongase activity"/>
    <property type="evidence" value="ECO:0007669"/>
    <property type="project" value="UniProtKB-EC"/>
</dbReference>
<dbReference type="GO" id="GO:0034626">
    <property type="term" value="P:fatty acid elongation, polyunsaturated fatty acid"/>
    <property type="evidence" value="ECO:0007669"/>
    <property type="project" value="TreeGrafter"/>
</dbReference>
<dbReference type="Pfam" id="PF01151">
    <property type="entry name" value="ELO"/>
    <property type="match status" value="1"/>
</dbReference>
<gene>
    <name evidence="11" type="ORF">BSL78_03458</name>
</gene>
<dbReference type="GO" id="GO:0030148">
    <property type="term" value="P:sphingolipid biosynthetic process"/>
    <property type="evidence" value="ECO:0007669"/>
    <property type="project" value="TreeGrafter"/>
</dbReference>
<feature type="transmembrane region" description="Helical" evidence="10">
    <location>
        <begin position="60"/>
        <end position="79"/>
    </location>
</feature>
<keyword evidence="4 10" id="KW-0812">Transmembrane</keyword>
<dbReference type="GO" id="GO:0005789">
    <property type="term" value="C:endoplasmic reticulum membrane"/>
    <property type="evidence" value="ECO:0007669"/>
    <property type="project" value="TreeGrafter"/>
</dbReference>
<dbReference type="PROSITE" id="PS01188">
    <property type="entry name" value="ELO"/>
    <property type="match status" value="1"/>
</dbReference>
<protein>
    <recommendedName>
        <fullName evidence="10">Elongation of very long chain fatty acids protein</fullName>
        <ecNumber evidence="10">2.3.1.199</ecNumber>
    </recommendedName>
    <alternativeName>
        <fullName evidence="10">Very-long-chain 3-oxoacyl-CoA synthase</fullName>
    </alternativeName>
</protein>
<comment type="similarity">
    <text evidence="10">Belongs to the ELO family.</text>
</comment>
<dbReference type="EMBL" id="MRZV01000078">
    <property type="protein sequence ID" value="PIK59603.1"/>
    <property type="molecule type" value="Genomic_DNA"/>
</dbReference>
<keyword evidence="8 10" id="KW-0472">Membrane</keyword>
<keyword evidence="12" id="KW-1185">Reference proteome</keyword>
<evidence type="ECO:0000256" key="2">
    <source>
        <dbReference type="ARBA" id="ARBA00022516"/>
    </source>
</evidence>
<keyword evidence="9 10" id="KW-0275">Fatty acid biosynthesis</keyword>
<keyword evidence="5 10" id="KW-0276">Fatty acid metabolism</keyword>
<keyword evidence="6 10" id="KW-1133">Transmembrane helix</keyword>
<keyword evidence="2 10" id="KW-0444">Lipid biosynthesis</keyword>
<evidence type="ECO:0000256" key="9">
    <source>
        <dbReference type="ARBA" id="ARBA00023160"/>
    </source>
</evidence>
<dbReference type="Proteomes" id="UP000230750">
    <property type="component" value="Unassembled WGS sequence"/>
</dbReference>
<dbReference type="AlphaFoldDB" id="A0A2G8LH77"/>
<name>A0A2G8LH77_STIJA</name>
<feature type="transmembrane region" description="Helical" evidence="10">
    <location>
        <begin position="100"/>
        <end position="117"/>
    </location>
</feature>
<comment type="caution">
    <text evidence="11">The sequence shown here is derived from an EMBL/GenBank/DDBJ whole genome shotgun (WGS) entry which is preliminary data.</text>
</comment>
<dbReference type="InterPro" id="IPR030457">
    <property type="entry name" value="ELO_CS"/>
</dbReference>
<dbReference type="GO" id="GO:0019367">
    <property type="term" value="P:fatty acid elongation, saturated fatty acid"/>
    <property type="evidence" value="ECO:0007669"/>
    <property type="project" value="TreeGrafter"/>
</dbReference>
<evidence type="ECO:0000313" key="11">
    <source>
        <dbReference type="EMBL" id="PIK59603.1"/>
    </source>
</evidence>
<evidence type="ECO:0000256" key="10">
    <source>
        <dbReference type="RuleBase" id="RU361115"/>
    </source>
</evidence>
<evidence type="ECO:0000256" key="7">
    <source>
        <dbReference type="ARBA" id="ARBA00023098"/>
    </source>
</evidence>
<feature type="transmembrane region" description="Helical" evidence="10">
    <location>
        <begin position="31"/>
        <end position="48"/>
    </location>
</feature>
<dbReference type="STRING" id="307972.A0A2G8LH77"/>
<dbReference type="PANTHER" id="PTHR11157">
    <property type="entry name" value="FATTY ACID ACYL TRANSFERASE-RELATED"/>
    <property type="match status" value="1"/>
</dbReference>
<evidence type="ECO:0000256" key="4">
    <source>
        <dbReference type="ARBA" id="ARBA00022692"/>
    </source>
</evidence>
<dbReference type="OrthoDB" id="434092at2759"/>
<dbReference type="GO" id="GO:0042761">
    <property type="term" value="P:very long-chain fatty acid biosynthetic process"/>
    <property type="evidence" value="ECO:0007669"/>
    <property type="project" value="TreeGrafter"/>
</dbReference>
<dbReference type="GO" id="GO:0034625">
    <property type="term" value="P:fatty acid elongation, monounsaturated fatty acid"/>
    <property type="evidence" value="ECO:0007669"/>
    <property type="project" value="TreeGrafter"/>
</dbReference>
<keyword evidence="7 10" id="KW-0443">Lipid metabolism</keyword>
<comment type="subcellular location">
    <subcellularLocation>
        <location evidence="1">Membrane</location>
        <topology evidence="1">Multi-pass membrane protein</topology>
    </subcellularLocation>
</comment>
<evidence type="ECO:0000256" key="8">
    <source>
        <dbReference type="ARBA" id="ARBA00023136"/>
    </source>
</evidence>
<dbReference type="PANTHER" id="PTHR11157:SF126">
    <property type="entry name" value="ELONGATION OF VERY LONG CHAIN FATTY ACIDS PROTEIN"/>
    <property type="match status" value="1"/>
</dbReference>
<evidence type="ECO:0000256" key="1">
    <source>
        <dbReference type="ARBA" id="ARBA00004141"/>
    </source>
</evidence>
<proteinExistence type="inferred from homology"/>
<evidence type="ECO:0000256" key="5">
    <source>
        <dbReference type="ARBA" id="ARBA00022832"/>
    </source>
</evidence>
<comment type="catalytic activity">
    <reaction evidence="10">
        <text>a very-long-chain acyl-CoA + malonyl-CoA + H(+) = a very-long-chain 3-oxoacyl-CoA + CO2 + CoA</text>
        <dbReference type="Rhea" id="RHEA:32727"/>
        <dbReference type="ChEBI" id="CHEBI:15378"/>
        <dbReference type="ChEBI" id="CHEBI:16526"/>
        <dbReference type="ChEBI" id="CHEBI:57287"/>
        <dbReference type="ChEBI" id="CHEBI:57384"/>
        <dbReference type="ChEBI" id="CHEBI:90725"/>
        <dbReference type="ChEBI" id="CHEBI:90736"/>
        <dbReference type="EC" id="2.3.1.199"/>
    </reaction>
</comment>
<evidence type="ECO:0000256" key="6">
    <source>
        <dbReference type="ARBA" id="ARBA00022989"/>
    </source>
</evidence>
<feature type="transmembrane region" description="Helical" evidence="10">
    <location>
        <begin position="6"/>
        <end position="24"/>
    </location>
</feature>
<dbReference type="EC" id="2.3.1.199" evidence="10"/>
<reference evidence="11 12" key="1">
    <citation type="journal article" date="2017" name="PLoS Biol.">
        <title>The sea cucumber genome provides insights into morphological evolution and visceral regeneration.</title>
        <authorList>
            <person name="Zhang X."/>
            <person name="Sun L."/>
            <person name="Yuan J."/>
            <person name="Sun Y."/>
            <person name="Gao Y."/>
            <person name="Zhang L."/>
            <person name="Li S."/>
            <person name="Dai H."/>
            <person name="Hamel J.F."/>
            <person name="Liu C."/>
            <person name="Yu Y."/>
            <person name="Liu S."/>
            <person name="Lin W."/>
            <person name="Guo K."/>
            <person name="Jin S."/>
            <person name="Xu P."/>
            <person name="Storey K.B."/>
            <person name="Huan P."/>
            <person name="Zhang T."/>
            <person name="Zhou Y."/>
            <person name="Zhang J."/>
            <person name="Lin C."/>
            <person name="Li X."/>
            <person name="Xing L."/>
            <person name="Huo D."/>
            <person name="Sun M."/>
            <person name="Wang L."/>
            <person name="Mercier A."/>
            <person name="Li F."/>
            <person name="Yang H."/>
            <person name="Xiang J."/>
        </authorList>
    </citation>
    <scope>NUCLEOTIDE SEQUENCE [LARGE SCALE GENOMIC DNA]</scope>
    <source>
        <strain evidence="11">Shaxun</strain>
        <tissue evidence="11">Muscle</tissue>
    </source>
</reference>
<evidence type="ECO:0000256" key="3">
    <source>
        <dbReference type="ARBA" id="ARBA00022679"/>
    </source>
</evidence>
<organism evidence="11 12">
    <name type="scientific">Stichopus japonicus</name>
    <name type="common">Sea cucumber</name>
    <dbReference type="NCBI Taxonomy" id="307972"/>
    <lineage>
        <taxon>Eukaryota</taxon>
        <taxon>Metazoa</taxon>
        <taxon>Echinodermata</taxon>
        <taxon>Eleutherozoa</taxon>
        <taxon>Echinozoa</taxon>
        <taxon>Holothuroidea</taxon>
        <taxon>Aspidochirotacea</taxon>
        <taxon>Aspidochirotida</taxon>
        <taxon>Stichopodidae</taxon>
        <taxon>Apostichopus</taxon>
    </lineage>
</organism>
<feature type="transmembrane region" description="Helical" evidence="10">
    <location>
        <begin position="123"/>
        <end position="144"/>
    </location>
</feature>